<dbReference type="InterPro" id="IPR006531">
    <property type="entry name" value="Gp5/Vgr_OB"/>
</dbReference>
<dbReference type="SUPFAM" id="SSF69255">
    <property type="entry name" value="gp5 N-terminal domain-like"/>
    <property type="match status" value="1"/>
</dbReference>
<dbReference type="InterPro" id="IPR037026">
    <property type="entry name" value="Vgr_OB-fold_dom_sf"/>
</dbReference>
<proteinExistence type="predicted"/>
<comment type="caution">
    <text evidence="3">The sequence shown here is derived from an EMBL/GenBank/DDBJ whole genome shotgun (WGS) entry which is preliminary data.</text>
</comment>
<dbReference type="EMBL" id="VZRB01000005">
    <property type="protein sequence ID" value="KAB1148212.1"/>
    <property type="molecule type" value="Genomic_DNA"/>
</dbReference>
<accession>A0A6H9V4Q4</accession>
<feature type="domain" description="Gp5/Type VI secretion system Vgr protein OB-fold" evidence="2">
    <location>
        <begin position="381"/>
        <end position="454"/>
    </location>
</feature>
<organism evidence="3 4">
    <name type="scientific">Streptomyces luteolifulvus</name>
    <dbReference type="NCBI Taxonomy" id="2615112"/>
    <lineage>
        <taxon>Bacteria</taxon>
        <taxon>Bacillati</taxon>
        <taxon>Actinomycetota</taxon>
        <taxon>Actinomycetes</taxon>
        <taxon>Kitasatosporales</taxon>
        <taxon>Streptomycetaceae</taxon>
        <taxon>Streptomyces</taxon>
    </lineage>
</organism>
<dbReference type="Gene3D" id="2.40.50.230">
    <property type="entry name" value="Gp5 N-terminal domain"/>
    <property type="match status" value="1"/>
</dbReference>
<sequence length="588" mass="61498">MAATATDLVGGIPDVPDFALKLDGRDVDAQVRLDVLEIDVSAEVLRHGRAELLVRNWNTDSRQVRYSDADLFAPGTAVEIALGWRGMLHPVFSGVVTGVTARFGAASGPVLELACRTRSALLAVVPRARVYEDSTDGDVVADIAAAYGLTADAADGVPQPLVAFSAASDWDWLAGRAAELGYVAYVEGDRLVFRPPAEPAEDDLVLEYGSTLRELKLTRELSGRADPVSVTGFDSSTLEAVVSEAGSDRAEPGTQGRATPAEDLGKAGWPLREAHLGTSAGISPEEADRRAVAVVSGEVLRHFHGNGSTVGLPRLRADSWLTFTGIGSAFGGRHYVSAVRHRLGRRGYTTEFQLGSPPALRPPAHRATVGGRCAQDDGLLLGIVEDLDDDQGLGQVKVAFPWLAPALEPVWARLSTLSAGADHGTWFVPDVGQEVLVGFVDHDRRFPVVLGALWNGKAAPPEQMDPETNAVRSVVTPAGHRLGFDDSEGGRISLTTAAGHRIELDDGNGEIVLAEQSGGCSLTLSADGVSIVARQGDVVLSAPAGTVKVEAATLTAKATGSSTVESTAGLELKAAGSLTVSGALVKIN</sequence>
<dbReference type="SUPFAM" id="SSF69279">
    <property type="entry name" value="Phage tail proteins"/>
    <property type="match status" value="1"/>
</dbReference>
<dbReference type="Proteomes" id="UP000442707">
    <property type="component" value="Unassembled WGS sequence"/>
</dbReference>
<evidence type="ECO:0000313" key="3">
    <source>
        <dbReference type="EMBL" id="KAB1148212.1"/>
    </source>
</evidence>
<reference evidence="3 4" key="1">
    <citation type="submission" date="2019-09" db="EMBL/GenBank/DDBJ databases">
        <title>Screening of Novel Bioactive Compounds from Soil-Associated.</title>
        <authorList>
            <person name="Zhao S."/>
        </authorList>
    </citation>
    <scope>NUCLEOTIDE SEQUENCE [LARGE SCALE GENOMIC DNA]</scope>
    <source>
        <strain evidence="3 4">HIT-DPA4</strain>
    </source>
</reference>
<protein>
    <recommendedName>
        <fullName evidence="2">Gp5/Type VI secretion system Vgr protein OB-fold domain-containing protein</fullName>
    </recommendedName>
</protein>
<name>A0A6H9V4Q4_9ACTN</name>
<evidence type="ECO:0000259" key="2">
    <source>
        <dbReference type="Pfam" id="PF04717"/>
    </source>
</evidence>
<keyword evidence="4" id="KW-1185">Reference proteome</keyword>
<gene>
    <name evidence="3" type="ORF">F7R91_09935</name>
</gene>
<feature type="region of interest" description="Disordered" evidence="1">
    <location>
        <begin position="243"/>
        <end position="266"/>
    </location>
</feature>
<evidence type="ECO:0000313" key="4">
    <source>
        <dbReference type="Proteomes" id="UP000442707"/>
    </source>
</evidence>
<dbReference type="Pfam" id="PF04717">
    <property type="entry name" value="Phage_base_V"/>
    <property type="match status" value="1"/>
</dbReference>
<dbReference type="RefSeq" id="WP_150946675.1">
    <property type="nucleotide sequence ID" value="NZ_VZRB01000005.1"/>
</dbReference>
<evidence type="ECO:0000256" key="1">
    <source>
        <dbReference type="SAM" id="MobiDB-lite"/>
    </source>
</evidence>
<dbReference type="AlphaFoldDB" id="A0A6H9V4Q4"/>